<gene>
    <name evidence="2" type="ORF">KHP33_013550</name>
</gene>
<dbReference type="Proteomes" id="UP001177121">
    <property type="component" value="Unassembled WGS sequence"/>
</dbReference>
<dbReference type="CDD" id="cd06223">
    <property type="entry name" value="PRTases_typeI"/>
    <property type="match status" value="1"/>
</dbReference>
<dbReference type="EMBL" id="JAHBMK020000001">
    <property type="protein sequence ID" value="MDO8225865.1"/>
    <property type="molecule type" value="Genomic_DNA"/>
</dbReference>
<sequence>MFIKTIEIKNLIVYTKSFTEEEIKIIKKKLKSYNIYFLIPDGEDTPYYIEKDDNVIFERLRDRILEYQNLLQNTINEAGIPSYQWVMISKDKEQIKYAIKQPIGTILISNSEFEYKDIGYLPDMKIDNVNQIEEKLTKNTGYFSEVCSTLISKDISYGNEGSFFHFNVDREGIVFRVAALGRYFKTTHDYFNCHQLSNRIRKSKFDFKSQLNLFASLFNPVIEIIHKQHPVNGVTRVPSRPNKVDRFKELVQIISEKNQIKDYSNILTCNINYPPHKELNSNQRFQNVKDVFSVNTSIDKDHIVIIDDVIVSGATLFEAAKALYLAGASKVTAVVLGVNQFPTAFTYSNTQCPVCEGQMILKFNSKDNSAFYGCENFSKNNCRHSESFLVGWHNILRRNSIDVNKEISEDSLFF</sequence>
<comment type="caution">
    <text evidence="2">The sequence shown here is derived from an EMBL/GenBank/DDBJ whole genome shotgun (WGS) entry which is preliminary data.</text>
</comment>
<dbReference type="InterPro" id="IPR029057">
    <property type="entry name" value="PRTase-like"/>
</dbReference>
<dbReference type="PANTHER" id="PTHR47505">
    <property type="entry name" value="DNA UTILIZATION PROTEIN YHGH"/>
    <property type="match status" value="1"/>
</dbReference>
<name>A0ABT9DMB9_9BACI</name>
<dbReference type="Gene3D" id="3.30.65.10">
    <property type="entry name" value="Bacterial Topoisomerase I, domain 1"/>
    <property type="match status" value="1"/>
</dbReference>
<comment type="similarity">
    <text evidence="1">Belongs to the ComF/GntX family.</text>
</comment>
<proteinExistence type="inferred from homology"/>
<dbReference type="PANTHER" id="PTHR47505:SF1">
    <property type="entry name" value="DNA UTILIZATION PROTEIN YHGH"/>
    <property type="match status" value="1"/>
</dbReference>
<dbReference type="InterPro" id="IPR051910">
    <property type="entry name" value="ComF/GntX_DNA_util-trans"/>
</dbReference>
<reference evidence="2" key="1">
    <citation type="submission" date="2023-07" db="EMBL/GenBank/DDBJ databases">
        <title>Biological control against Fusarium languescens, the causal agent of wilt in Jalapeno peppers, by a novel bacterial subspecies: Bacillus cabrialesii subsp. tritici TSO2.</title>
        <authorList>
            <person name="Montoya-Martinez A.C."/>
            <person name="Figueroa-Brambila K.M."/>
            <person name="Escalante-Beltran A."/>
            <person name="Lopez-Montoya N.D."/>
            <person name="Valenzuela-Ruiz V."/>
            <person name="Parra-Cota F.I."/>
            <person name="Estrada Alvarado M.I."/>
            <person name="De Los Santos Villalobos S."/>
        </authorList>
    </citation>
    <scope>NUCLEOTIDE SEQUENCE</scope>
    <source>
        <strain evidence="2">TSO2</strain>
    </source>
</reference>
<protein>
    <submittedName>
        <fullName evidence="2">Competence protein</fullName>
    </submittedName>
</protein>
<organism evidence="2 3">
    <name type="scientific">Bacillus cabrialesii subsp. tritici</name>
    <dbReference type="NCBI Taxonomy" id="2944916"/>
    <lineage>
        <taxon>Bacteria</taxon>
        <taxon>Bacillati</taxon>
        <taxon>Bacillota</taxon>
        <taxon>Bacilli</taxon>
        <taxon>Bacillales</taxon>
        <taxon>Bacillaceae</taxon>
        <taxon>Bacillus</taxon>
        <taxon>Bacillus cabrialesii</taxon>
    </lineage>
</organism>
<dbReference type="SUPFAM" id="SSF53271">
    <property type="entry name" value="PRTase-like"/>
    <property type="match status" value="1"/>
</dbReference>
<evidence type="ECO:0000313" key="2">
    <source>
        <dbReference type="EMBL" id="MDO8225865.1"/>
    </source>
</evidence>
<dbReference type="RefSeq" id="WP_124072944.1">
    <property type="nucleotide sequence ID" value="NZ_JAHBMK020000001.1"/>
</dbReference>
<dbReference type="Gene3D" id="3.40.50.2020">
    <property type="match status" value="1"/>
</dbReference>
<keyword evidence="3" id="KW-1185">Reference proteome</keyword>
<dbReference type="InterPro" id="IPR000836">
    <property type="entry name" value="PRTase_dom"/>
</dbReference>
<evidence type="ECO:0000256" key="1">
    <source>
        <dbReference type="ARBA" id="ARBA00008007"/>
    </source>
</evidence>
<accession>A0ABT9DMB9</accession>
<evidence type="ECO:0000313" key="3">
    <source>
        <dbReference type="Proteomes" id="UP001177121"/>
    </source>
</evidence>